<evidence type="ECO:0000256" key="3">
    <source>
        <dbReference type="ARBA" id="ARBA00023002"/>
    </source>
</evidence>
<evidence type="ECO:0000313" key="13">
    <source>
        <dbReference type="Proteomes" id="UP000592216"/>
    </source>
</evidence>
<dbReference type="InterPro" id="IPR016162">
    <property type="entry name" value="Ald_DH_N"/>
</dbReference>
<keyword evidence="2" id="KW-0058">Aromatic hydrocarbons catabolism</keyword>
<dbReference type="FunFam" id="3.40.605.10:FF:000007">
    <property type="entry name" value="NAD/NADP-dependent betaine aldehyde dehydrogenase"/>
    <property type="match status" value="1"/>
</dbReference>
<evidence type="ECO:0000256" key="8">
    <source>
        <dbReference type="ARBA" id="ARBA00070319"/>
    </source>
</evidence>
<feature type="domain" description="Aldehyde dehydrogenase" evidence="11">
    <location>
        <begin position="25"/>
        <end position="487"/>
    </location>
</feature>
<dbReference type="EC" id="1.2.1.65" evidence="7"/>
<comment type="caution">
    <text evidence="12">The sequence shown here is derived from an EMBL/GenBank/DDBJ whole genome shotgun (WGS) entry which is preliminary data.</text>
</comment>
<evidence type="ECO:0000256" key="1">
    <source>
        <dbReference type="ARBA" id="ARBA00009986"/>
    </source>
</evidence>
<comment type="catalytic activity">
    <reaction evidence="6">
        <text>salicylaldehyde + NAD(+) + H2O = salicylate + NADH + 2 H(+)</text>
        <dbReference type="Rhea" id="RHEA:18537"/>
        <dbReference type="ChEBI" id="CHEBI:15377"/>
        <dbReference type="ChEBI" id="CHEBI:15378"/>
        <dbReference type="ChEBI" id="CHEBI:16008"/>
        <dbReference type="ChEBI" id="CHEBI:30762"/>
        <dbReference type="ChEBI" id="CHEBI:57540"/>
        <dbReference type="ChEBI" id="CHEBI:57945"/>
        <dbReference type="EC" id="1.2.1.65"/>
    </reaction>
</comment>
<reference evidence="12 13" key="1">
    <citation type="submission" date="2020-04" db="EMBL/GenBank/DDBJ databases">
        <title>Donghicola sp., a member of the Rhodobacteraceae family isolated from mangrove forest in Thailand.</title>
        <authorList>
            <person name="Charoenyingcharoen P."/>
            <person name="Yukphan P."/>
        </authorList>
    </citation>
    <scope>NUCLEOTIDE SEQUENCE [LARGE SCALE GENOMIC DNA]</scope>
    <source>
        <strain evidence="12 13">B5-SW-15</strain>
    </source>
</reference>
<dbReference type="PANTHER" id="PTHR42986">
    <property type="entry name" value="BENZALDEHYDE DEHYDROGENASE YFMT"/>
    <property type="match status" value="1"/>
</dbReference>
<evidence type="ECO:0000256" key="10">
    <source>
        <dbReference type="RuleBase" id="RU003345"/>
    </source>
</evidence>
<evidence type="ECO:0000256" key="4">
    <source>
        <dbReference type="ARBA" id="ARBA00023027"/>
    </source>
</evidence>
<dbReference type="CDD" id="cd07104">
    <property type="entry name" value="ALDH_BenzADH-like"/>
    <property type="match status" value="1"/>
</dbReference>
<sequence length="498" mass="53390">MLDWLSTTNEASIAPCYHLYLNGKWLPSTNDAHFEDLDPATGMQIARVADASQADVDAAILAAHDAQPGWEALVAAERAAYFYRAAELFAERQEAFARVLIAETGSSFGKAMYECSLIPVALRQAASLTTAEIGEVMPSNIPGKINRTIRRARGVIGVISPWNFPLYLSVRGFAYALALGNTIVLKPSEDSPLTGGLMLAELFADAGFPAGTLNVVTTSRDGAAMVGKSFVEDRRVAGLSFTGSTNVGRTLSIACAGAFKPIMLELGGKNPILVLEDADINRAVDICFFGAFLHQGQICMSADRIIVAEAIYDEFLARLVEKAKVFAPTAPAEPTCVIGPIINTRQVERIKKIVDEARQDGATVHCGGNANGNFYEATVLSGINPDMRIWNEEIFGPVTCVMPATSVEEAIRLANDTEYGLSAAIVTSDPFLGEQLAERINAGMVHVNDSTVHDEPHCPFSGLGASGGGGKWGPKGAIEAFTTQRWITTQRQQNPFPF</sequence>
<proteinExistence type="inferred from homology"/>
<dbReference type="Gene3D" id="3.40.309.10">
    <property type="entry name" value="Aldehyde Dehydrogenase, Chain A, domain 2"/>
    <property type="match status" value="1"/>
</dbReference>
<evidence type="ECO:0000256" key="7">
    <source>
        <dbReference type="ARBA" id="ARBA00066992"/>
    </source>
</evidence>
<accession>A0A850QIP4</accession>
<gene>
    <name evidence="12" type="ORF">HJ536_20155</name>
</gene>
<dbReference type="Proteomes" id="UP000592216">
    <property type="component" value="Unassembled WGS sequence"/>
</dbReference>
<protein>
    <recommendedName>
        <fullName evidence="8">Salicylaldehyde dehydrogenase</fullName>
        <ecNumber evidence="7">1.2.1.65</ecNumber>
    </recommendedName>
</protein>
<evidence type="ECO:0000256" key="6">
    <source>
        <dbReference type="ARBA" id="ARBA00050596"/>
    </source>
</evidence>
<dbReference type="InterPro" id="IPR016161">
    <property type="entry name" value="Ald_DH/histidinol_DH"/>
</dbReference>
<evidence type="ECO:0000256" key="5">
    <source>
        <dbReference type="ARBA" id="ARBA00035632"/>
    </source>
</evidence>
<comment type="similarity">
    <text evidence="1 10">Belongs to the aldehyde dehydrogenase family.</text>
</comment>
<dbReference type="InterPro" id="IPR015590">
    <property type="entry name" value="Aldehyde_DH_dom"/>
</dbReference>
<evidence type="ECO:0000313" key="12">
    <source>
        <dbReference type="EMBL" id="NVO25671.1"/>
    </source>
</evidence>
<dbReference type="Pfam" id="PF00171">
    <property type="entry name" value="Aldedh"/>
    <property type="match status" value="1"/>
</dbReference>
<comment type="pathway">
    <text evidence="5">Aromatic compound metabolism; naphthalene degradation.</text>
</comment>
<dbReference type="InterPro" id="IPR029510">
    <property type="entry name" value="Ald_DH_CS_GLU"/>
</dbReference>
<keyword evidence="4" id="KW-0520">NAD</keyword>
<dbReference type="PANTHER" id="PTHR42986:SF1">
    <property type="entry name" value="BENZALDEHYDE DEHYDROGENASE YFMT"/>
    <property type="match status" value="1"/>
</dbReference>
<evidence type="ECO:0000256" key="9">
    <source>
        <dbReference type="PROSITE-ProRule" id="PRU10007"/>
    </source>
</evidence>
<feature type="active site" evidence="9">
    <location>
        <position position="265"/>
    </location>
</feature>
<dbReference type="InterPro" id="IPR016163">
    <property type="entry name" value="Ald_DH_C"/>
</dbReference>
<dbReference type="EMBL" id="JABCJE010000021">
    <property type="protein sequence ID" value="NVO25671.1"/>
    <property type="molecule type" value="Genomic_DNA"/>
</dbReference>
<dbReference type="PROSITE" id="PS00687">
    <property type="entry name" value="ALDEHYDE_DEHYDR_GLU"/>
    <property type="match status" value="1"/>
</dbReference>
<organism evidence="12 13">
    <name type="scientific">Donghicola mangrovi</name>
    <dbReference type="NCBI Taxonomy" id="2729614"/>
    <lineage>
        <taxon>Bacteria</taxon>
        <taxon>Pseudomonadati</taxon>
        <taxon>Pseudomonadota</taxon>
        <taxon>Alphaproteobacteria</taxon>
        <taxon>Rhodobacterales</taxon>
        <taxon>Roseobacteraceae</taxon>
        <taxon>Donghicola</taxon>
    </lineage>
</organism>
<evidence type="ECO:0000256" key="2">
    <source>
        <dbReference type="ARBA" id="ARBA00022797"/>
    </source>
</evidence>
<dbReference type="GO" id="GO:0018485">
    <property type="term" value="F:salicylaldehyde dehydrogenase (NAD+) activity"/>
    <property type="evidence" value="ECO:0007669"/>
    <property type="project" value="UniProtKB-EC"/>
</dbReference>
<keyword evidence="3 10" id="KW-0560">Oxidoreductase</keyword>
<dbReference type="AlphaFoldDB" id="A0A850QIP4"/>
<name>A0A850QIP4_9RHOB</name>
<dbReference type="SUPFAM" id="SSF53720">
    <property type="entry name" value="ALDH-like"/>
    <property type="match status" value="1"/>
</dbReference>
<evidence type="ECO:0000259" key="11">
    <source>
        <dbReference type="Pfam" id="PF00171"/>
    </source>
</evidence>
<dbReference type="FunFam" id="3.40.309.10:FF:000010">
    <property type="entry name" value="Gamma-aminobutyraldehyde dehydrogenase"/>
    <property type="match status" value="1"/>
</dbReference>
<dbReference type="Gene3D" id="3.40.605.10">
    <property type="entry name" value="Aldehyde Dehydrogenase, Chain A, domain 1"/>
    <property type="match status" value="1"/>
</dbReference>